<reference evidence="1" key="2">
    <citation type="submission" date="2020-09" db="EMBL/GenBank/DDBJ databases">
        <authorList>
            <person name="Sun Q."/>
            <person name="Kim S."/>
        </authorList>
    </citation>
    <scope>NUCLEOTIDE SEQUENCE</scope>
    <source>
        <strain evidence="1">KCTC 42651</strain>
    </source>
</reference>
<proteinExistence type="predicted"/>
<accession>A0A918XSU5</accession>
<reference evidence="1" key="1">
    <citation type="journal article" date="2014" name="Int. J. Syst. Evol. Microbiol.">
        <title>Complete genome sequence of Corynebacterium casei LMG S-19264T (=DSM 44701T), isolated from a smear-ripened cheese.</title>
        <authorList>
            <consortium name="US DOE Joint Genome Institute (JGI-PGF)"/>
            <person name="Walter F."/>
            <person name="Albersmeier A."/>
            <person name="Kalinowski J."/>
            <person name="Ruckert C."/>
        </authorList>
    </citation>
    <scope>NUCLEOTIDE SEQUENCE</scope>
    <source>
        <strain evidence="1">KCTC 42651</strain>
    </source>
</reference>
<dbReference type="RefSeq" id="WP_189990959.1">
    <property type="nucleotide sequence ID" value="NZ_BMZS01000006.1"/>
</dbReference>
<evidence type="ECO:0008006" key="3">
    <source>
        <dbReference type="Google" id="ProtNLM"/>
    </source>
</evidence>
<protein>
    <recommendedName>
        <fullName evidence="3">PAS domain-containing protein</fullName>
    </recommendedName>
</protein>
<name>A0A918XSU5_9PROT</name>
<sequence length="167" mass="18709">MSVRVYSGLGEVTRARFMGTDGFVVGPDTPLIRLFRTWEDRRRGPLLYENQVLLTDALLAELIGYMHIVDVQSDAPDRFFFQSYGFRAKVAEAADFTGRRLGEIPCPGYRSFVQDSYSMVKASGTPALSRIATTHLDYAGTYHRLVYPLTDDGRNVTHLAVAVCHPD</sequence>
<gene>
    <name evidence="1" type="ORF">GCM10017083_29920</name>
</gene>
<evidence type="ECO:0000313" key="1">
    <source>
        <dbReference type="EMBL" id="GHD53345.1"/>
    </source>
</evidence>
<dbReference type="EMBL" id="BMZS01000006">
    <property type="protein sequence ID" value="GHD53345.1"/>
    <property type="molecule type" value="Genomic_DNA"/>
</dbReference>
<comment type="caution">
    <text evidence="1">The sequence shown here is derived from an EMBL/GenBank/DDBJ whole genome shotgun (WGS) entry which is preliminary data.</text>
</comment>
<evidence type="ECO:0000313" key="2">
    <source>
        <dbReference type="Proteomes" id="UP000630353"/>
    </source>
</evidence>
<organism evidence="1 2">
    <name type="scientific">Thalassobaculum fulvum</name>
    <dbReference type="NCBI Taxonomy" id="1633335"/>
    <lineage>
        <taxon>Bacteria</taxon>
        <taxon>Pseudomonadati</taxon>
        <taxon>Pseudomonadota</taxon>
        <taxon>Alphaproteobacteria</taxon>
        <taxon>Rhodospirillales</taxon>
        <taxon>Thalassobaculaceae</taxon>
        <taxon>Thalassobaculum</taxon>
    </lineage>
</organism>
<keyword evidence="2" id="KW-1185">Reference proteome</keyword>
<dbReference type="AlphaFoldDB" id="A0A918XSU5"/>
<dbReference type="Proteomes" id="UP000630353">
    <property type="component" value="Unassembled WGS sequence"/>
</dbReference>